<proteinExistence type="predicted"/>
<sequence>MLSIVRTMRRCGAESEARMDNVRRGVEGSQGRGRRLRRDGVIGPEEGGLDWTVEGGMESEMKAAFGSS</sequence>
<evidence type="ECO:0000313" key="3">
    <source>
        <dbReference type="Proteomes" id="UP001444661"/>
    </source>
</evidence>
<feature type="region of interest" description="Disordered" evidence="1">
    <location>
        <begin position="24"/>
        <end position="52"/>
    </location>
</feature>
<keyword evidence="3" id="KW-1185">Reference proteome</keyword>
<name>A0ABR1U0G4_9PEZI</name>
<gene>
    <name evidence="2" type="ORF">PG993_003776</name>
</gene>
<dbReference type="Proteomes" id="UP001444661">
    <property type="component" value="Unassembled WGS sequence"/>
</dbReference>
<evidence type="ECO:0000256" key="1">
    <source>
        <dbReference type="SAM" id="MobiDB-lite"/>
    </source>
</evidence>
<protein>
    <submittedName>
        <fullName evidence="2">Uncharacterized protein</fullName>
    </submittedName>
</protein>
<comment type="caution">
    <text evidence="2">The sequence shown here is derived from an EMBL/GenBank/DDBJ whole genome shotgun (WGS) entry which is preliminary data.</text>
</comment>
<dbReference type="EMBL" id="JAQQWK010000002">
    <property type="protein sequence ID" value="KAK8052391.1"/>
    <property type="molecule type" value="Genomic_DNA"/>
</dbReference>
<evidence type="ECO:0000313" key="2">
    <source>
        <dbReference type="EMBL" id="KAK8052391.1"/>
    </source>
</evidence>
<organism evidence="2 3">
    <name type="scientific">Apiospora rasikravindrae</name>
    <dbReference type="NCBI Taxonomy" id="990691"/>
    <lineage>
        <taxon>Eukaryota</taxon>
        <taxon>Fungi</taxon>
        <taxon>Dikarya</taxon>
        <taxon>Ascomycota</taxon>
        <taxon>Pezizomycotina</taxon>
        <taxon>Sordariomycetes</taxon>
        <taxon>Xylariomycetidae</taxon>
        <taxon>Amphisphaeriales</taxon>
        <taxon>Apiosporaceae</taxon>
        <taxon>Apiospora</taxon>
    </lineage>
</organism>
<reference evidence="2 3" key="1">
    <citation type="submission" date="2023-01" db="EMBL/GenBank/DDBJ databases">
        <title>Analysis of 21 Apiospora genomes using comparative genomics revels a genus with tremendous synthesis potential of carbohydrate active enzymes and secondary metabolites.</title>
        <authorList>
            <person name="Sorensen T."/>
        </authorList>
    </citation>
    <scope>NUCLEOTIDE SEQUENCE [LARGE SCALE GENOMIC DNA]</scope>
    <source>
        <strain evidence="2 3">CBS 33761</strain>
    </source>
</reference>
<accession>A0ABR1U0G4</accession>